<evidence type="ECO:0000256" key="8">
    <source>
        <dbReference type="RuleBase" id="RU366017"/>
    </source>
</evidence>
<dbReference type="GeneID" id="108562736"/>
<dbReference type="EC" id="2.4.1.-" evidence="8"/>
<comment type="similarity">
    <text evidence="2 8">Belongs to the glycosyltransferase 92 family.</text>
</comment>
<dbReference type="Proteomes" id="UP000695000">
    <property type="component" value="Unplaced"/>
</dbReference>
<protein>
    <recommendedName>
        <fullName evidence="8">Glycosyltransferase family 92 protein</fullName>
        <ecNumber evidence="8">2.4.1.-</ecNumber>
    </recommendedName>
</protein>
<evidence type="ECO:0000256" key="6">
    <source>
        <dbReference type="ARBA" id="ARBA00022989"/>
    </source>
</evidence>
<evidence type="ECO:0000256" key="5">
    <source>
        <dbReference type="ARBA" id="ARBA00022692"/>
    </source>
</evidence>
<keyword evidence="5" id="KW-0812">Transmembrane</keyword>
<evidence type="ECO:0000313" key="10">
    <source>
        <dbReference type="RefSeq" id="XP_017776643.1"/>
    </source>
</evidence>
<evidence type="ECO:0000313" key="9">
    <source>
        <dbReference type="Proteomes" id="UP000695000"/>
    </source>
</evidence>
<dbReference type="Pfam" id="PF01697">
    <property type="entry name" value="Glyco_transf_92"/>
    <property type="match status" value="1"/>
</dbReference>
<keyword evidence="7" id="KW-0472">Membrane</keyword>
<dbReference type="PANTHER" id="PTHR21461:SF69">
    <property type="entry name" value="GLYCOSYLTRANSFERASE FAMILY 92 PROTEIN"/>
    <property type="match status" value="1"/>
</dbReference>
<keyword evidence="4 8" id="KW-0808">Transferase</keyword>
<dbReference type="InterPro" id="IPR008166">
    <property type="entry name" value="Glyco_transf_92"/>
</dbReference>
<dbReference type="PANTHER" id="PTHR21461">
    <property type="entry name" value="GLYCOSYLTRANSFERASE FAMILY 92 PROTEIN"/>
    <property type="match status" value="1"/>
</dbReference>
<evidence type="ECO:0000256" key="3">
    <source>
        <dbReference type="ARBA" id="ARBA00022676"/>
    </source>
</evidence>
<comment type="subcellular location">
    <subcellularLocation>
        <location evidence="1">Membrane</location>
        <topology evidence="1">Single-pass membrane protein</topology>
    </subcellularLocation>
</comment>
<reference evidence="10" key="1">
    <citation type="submission" date="2025-08" db="UniProtKB">
        <authorList>
            <consortium name="RefSeq"/>
        </authorList>
    </citation>
    <scope>IDENTIFICATION</scope>
    <source>
        <tissue evidence="10">Whole Larva</tissue>
    </source>
</reference>
<evidence type="ECO:0000256" key="4">
    <source>
        <dbReference type="ARBA" id="ARBA00022679"/>
    </source>
</evidence>
<evidence type="ECO:0000256" key="2">
    <source>
        <dbReference type="ARBA" id="ARBA00007647"/>
    </source>
</evidence>
<feature type="non-terminal residue" evidence="10">
    <location>
        <position position="1"/>
    </location>
</feature>
<sequence>NPSDDRRRKPWTQQQQTLPDTNLQVYSIHEDYRLDPYNYIRILATTKGDLNASLYCNYLTEESASATKATRIEIWAENWIDFNRDNNHNPNLLSCQIPEGKVQLHLSSKPCDVSKGTFVYAKASSDRKSAKPSRKNKIAVCVKPLNFLQDISKRLMEWIEINKILGATHFVFYVNKVHPNVRRTLKLYTTSDRKFKIINYTNLGGWEIWQKRKNEILAYNHCFYSSLDQVDFVLPVDIDEIVVPRVHYRWQELIQTLPSGYASYSARNAFYFLPNILSNQTFFRQTFNRSDFSPLGESGKSFISTKNALTVFNHYALHILRPGISRTHFIPESLAQMNHYRAKCPEDLMPDCLKYTSSQFFDDIILKYKNIFEFNYSSMKRYL</sequence>
<gene>
    <name evidence="10" type="primary">LOC108562736</name>
</gene>
<keyword evidence="9" id="KW-1185">Reference proteome</keyword>
<proteinExistence type="inferred from homology"/>
<evidence type="ECO:0000256" key="1">
    <source>
        <dbReference type="ARBA" id="ARBA00004167"/>
    </source>
</evidence>
<dbReference type="RefSeq" id="XP_017776643.1">
    <property type="nucleotide sequence ID" value="XM_017921154.1"/>
</dbReference>
<organism evidence="9 10">
    <name type="scientific">Nicrophorus vespilloides</name>
    <name type="common">Boreal carrion beetle</name>
    <dbReference type="NCBI Taxonomy" id="110193"/>
    <lineage>
        <taxon>Eukaryota</taxon>
        <taxon>Metazoa</taxon>
        <taxon>Ecdysozoa</taxon>
        <taxon>Arthropoda</taxon>
        <taxon>Hexapoda</taxon>
        <taxon>Insecta</taxon>
        <taxon>Pterygota</taxon>
        <taxon>Neoptera</taxon>
        <taxon>Endopterygota</taxon>
        <taxon>Coleoptera</taxon>
        <taxon>Polyphaga</taxon>
        <taxon>Staphyliniformia</taxon>
        <taxon>Silphidae</taxon>
        <taxon>Nicrophorinae</taxon>
        <taxon>Nicrophorus</taxon>
    </lineage>
</organism>
<evidence type="ECO:0000256" key="7">
    <source>
        <dbReference type="ARBA" id="ARBA00023136"/>
    </source>
</evidence>
<name>A0ABM1MPZ3_NICVS</name>
<keyword evidence="6" id="KW-1133">Transmembrane helix</keyword>
<accession>A0ABM1MPZ3</accession>
<keyword evidence="3 8" id="KW-0328">Glycosyltransferase</keyword>